<feature type="compositionally biased region" description="Basic and acidic residues" evidence="1">
    <location>
        <begin position="1"/>
        <end position="12"/>
    </location>
</feature>
<feature type="region of interest" description="Disordered" evidence="1">
    <location>
        <begin position="1"/>
        <end position="35"/>
    </location>
</feature>
<organism evidence="2">
    <name type="scientific">Tanacetum cinerariifolium</name>
    <name type="common">Dalmatian daisy</name>
    <name type="synonym">Chrysanthemum cinerariifolium</name>
    <dbReference type="NCBI Taxonomy" id="118510"/>
    <lineage>
        <taxon>Eukaryota</taxon>
        <taxon>Viridiplantae</taxon>
        <taxon>Streptophyta</taxon>
        <taxon>Embryophyta</taxon>
        <taxon>Tracheophyta</taxon>
        <taxon>Spermatophyta</taxon>
        <taxon>Magnoliopsida</taxon>
        <taxon>eudicotyledons</taxon>
        <taxon>Gunneridae</taxon>
        <taxon>Pentapetalae</taxon>
        <taxon>asterids</taxon>
        <taxon>campanulids</taxon>
        <taxon>Asterales</taxon>
        <taxon>Asteraceae</taxon>
        <taxon>Asteroideae</taxon>
        <taxon>Anthemideae</taxon>
        <taxon>Anthemidinae</taxon>
        <taxon>Tanacetum</taxon>
    </lineage>
</organism>
<evidence type="ECO:0000256" key="1">
    <source>
        <dbReference type="SAM" id="MobiDB-lite"/>
    </source>
</evidence>
<comment type="caution">
    <text evidence="2">The sequence shown here is derived from an EMBL/GenBank/DDBJ whole genome shotgun (WGS) entry which is preliminary data.</text>
</comment>
<feature type="non-terminal residue" evidence="2">
    <location>
        <position position="1"/>
    </location>
</feature>
<proteinExistence type="predicted"/>
<feature type="compositionally biased region" description="Basic and acidic residues" evidence="1">
    <location>
        <begin position="26"/>
        <end position="35"/>
    </location>
</feature>
<evidence type="ECO:0000313" key="2">
    <source>
        <dbReference type="EMBL" id="GFC99698.1"/>
    </source>
</evidence>
<feature type="non-terminal residue" evidence="2">
    <location>
        <position position="170"/>
    </location>
</feature>
<name>A0A699SS08_TANCI</name>
<feature type="compositionally biased region" description="Low complexity" evidence="1">
    <location>
        <begin position="13"/>
        <end position="25"/>
    </location>
</feature>
<dbReference type="AlphaFoldDB" id="A0A699SS08"/>
<reference evidence="2" key="1">
    <citation type="journal article" date="2019" name="Sci. Rep.">
        <title>Draft genome of Tanacetum cinerariifolium, the natural source of mosquito coil.</title>
        <authorList>
            <person name="Yamashiro T."/>
            <person name="Shiraishi A."/>
            <person name="Satake H."/>
            <person name="Nakayama K."/>
        </authorList>
    </citation>
    <scope>NUCLEOTIDE SEQUENCE</scope>
</reference>
<dbReference type="EMBL" id="BKCJ011180158">
    <property type="protein sequence ID" value="GFC99698.1"/>
    <property type="molecule type" value="Genomic_DNA"/>
</dbReference>
<gene>
    <name evidence="2" type="ORF">Tci_871668</name>
</gene>
<accession>A0A699SS08</accession>
<sequence length="170" mass="19612">NEDHSVQYKEYLENSSNEIAASNSNQEKEGRPQDSDIHQLIREECCIEVCDEQRQNMENTMLELVKICQQKELYCMYDNEKHEVKNVVKQSAEHRTRIIESLQNFKVIHKSSISLNNTSKIFVVHAIAPILSTKEPEYSTSMGYEHPNTTPETESDEIIKSGVEELVPIL</sequence>
<protein>
    <submittedName>
        <fullName evidence="2">Uncharacterized protein</fullName>
    </submittedName>
</protein>